<evidence type="ECO:0000259" key="2">
    <source>
        <dbReference type="Pfam" id="PF11887"/>
    </source>
</evidence>
<evidence type="ECO:0000259" key="1">
    <source>
        <dbReference type="Pfam" id="PF02470"/>
    </source>
</evidence>
<accession>A0ABW2JBP8</accession>
<dbReference type="InterPro" id="IPR024516">
    <property type="entry name" value="Mce_C"/>
</dbReference>
<proteinExistence type="predicted"/>
<keyword evidence="4" id="KW-1185">Reference proteome</keyword>
<dbReference type="InterPro" id="IPR052336">
    <property type="entry name" value="MlaD_Phospholipid_Transporter"/>
</dbReference>
<dbReference type="InterPro" id="IPR005693">
    <property type="entry name" value="Mce"/>
</dbReference>
<dbReference type="RefSeq" id="WP_381825773.1">
    <property type="nucleotide sequence ID" value="NZ_JBHTCF010000001.1"/>
</dbReference>
<evidence type="ECO:0000313" key="4">
    <source>
        <dbReference type="Proteomes" id="UP001596523"/>
    </source>
</evidence>
<dbReference type="Proteomes" id="UP001596523">
    <property type="component" value="Unassembled WGS sequence"/>
</dbReference>
<dbReference type="EMBL" id="JBHTCF010000001">
    <property type="protein sequence ID" value="MFC7303023.1"/>
    <property type="molecule type" value="Genomic_DNA"/>
</dbReference>
<sequence>MRRLLVFAVALTVIGGLSWAGSSLAGGSGARHLTAYFDRTVGVYGGSDLRVLGVKVGTVDAVRPAGRRVRVELTLDEGHKVPAGARAVIVAPSVVSDRYIQLTPAYTGGAEMSDGTVIPKSRTAAPLEIDQLYDSVSDLTEALGPNGANADGALSGLLDTGAKNLDGNGEAMGRTVGDLGKAAKTLGDSSDELFDTLTYLQSFTSMLKKKDKSVRTAQERIAEVAGFLGEDKENLGGALKELGTALGQVKTFIRDNRGALKENVTALADLTQVLVDQRHSLAETLDTAPLATGNALKAYDPAHRTLDTRANIRELAGLPLPAVGGAYQEGGR</sequence>
<gene>
    <name evidence="3" type="ORF">ACFQVC_02165</name>
</gene>
<comment type="caution">
    <text evidence="3">The sequence shown here is derived from an EMBL/GenBank/DDBJ whole genome shotgun (WGS) entry which is preliminary data.</text>
</comment>
<feature type="domain" description="Mce/MlaD" evidence="1">
    <location>
        <begin position="31"/>
        <end position="104"/>
    </location>
</feature>
<protein>
    <submittedName>
        <fullName evidence="3">MCE family protein</fullName>
    </submittedName>
</protein>
<dbReference type="PANTHER" id="PTHR33371:SF4">
    <property type="entry name" value="INTERMEMBRANE PHOSPHOLIPID TRANSPORT SYSTEM BINDING PROTEIN MLAD"/>
    <property type="match status" value="1"/>
</dbReference>
<feature type="domain" description="Mammalian cell entry C-terminal" evidence="2">
    <location>
        <begin position="111"/>
        <end position="291"/>
    </location>
</feature>
<name>A0ABW2JBP8_9ACTN</name>
<reference evidence="4" key="1">
    <citation type="journal article" date="2019" name="Int. J. Syst. Evol. Microbiol.">
        <title>The Global Catalogue of Microorganisms (GCM) 10K type strain sequencing project: providing services to taxonomists for standard genome sequencing and annotation.</title>
        <authorList>
            <consortium name="The Broad Institute Genomics Platform"/>
            <consortium name="The Broad Institute Genome Sequencing Center for Infectious Disease"/>
            <person name="Wu L."/>
            <person name="Ma J."/>
        </authorList>
    </citation>
    <scope>NUCLEOTIDE SEQUENCE [LARGE SCALE GENOMIC DNA]</scope>
    <source>
        <strain evidence="4">SYNS20</strain>
    </source>
</reference>
<dbReference type="Pfam" id="PF02470">
    <property type="entry name" value="MlaD"/>
    <property type="match status" value="1"/>
</dbReference>
<dbReference type="Pfam" id="PF11887">
    <property type="entry name" value="Mce4_CUP1"/>
    <property type="match status" value="1"/>
</dbReference>
<evidence type="ECO:0000313" key="3">
    <source>
        <dbReference type="EMBL" id="MFC7303023.1"/>
    </source>
</evidence>
<organism evidence="3 4">
    <name type="scientific">Streptomyces monticola</name>
    <dbReference type="NCBI Taxonomy" id="2666263"/>
    <lineage>
        <taxon>Bacteria</taxon>
        <taxon>Bacillati</taxon>
        <taxon>Actinomycetota</taxon>
        <taxon>Actinomycetes</taxon>
        <taxon>Kitasatosporales</taxon>
        <taxon>Streptomycetaceae</taxon>
        <taxon>Streptomyces</taxon>
    </lineage>
</organism>
<dbReference type="PANTHER" id="PTHR33371">
    <property type="entry name" value="INTERMEMBRANE PHOSPHOLIPID TRANSPORT SYSTEM BINDING PROTEIN MLAD-RELATED"/>
    <property type="match status" value="1"/>
</dbReference>
<dbReference type="NCBIfam" id="TIGR00996">
    <property type="entry name" value="Mtu_fam_mce"/>
    <property type="match status" value="1"/>
</dbReference>
<dbReference type="InterPro" id="IPR003399">
    <property type="entry name" value="Mce/MlaD"/>
</dbReference>